<reference evidence="1" key="1">
    <citation type="submission" date="2022-04" db="EMBL/GenBank/DDBJ databases">
        <title>A functionally conserved STORR gene fusion in Papaver species that diverged 16.8 million years ago.</title>
        <authorList>
            <person name="Catania T."/>
        </authorList>
    </citation>
    <scope>NUCLEOTIDE SEQUENCE</scope>
    <source>
        <strain evidence="1">S-188037</strain>
    </source>
</reference>
<protein>
    <submittedName>
        <fullName evidence="1">Uncharacterized protein</fullName>
    </submittedName>
</protein>
<gene>
    <name evidence="1" type="ORF">MKW98_018925</name>
</gene>
<organism evidence="1 2">
    <name type="scientific">Papaver atlanticum</name>
    <dbReference type="NCBI Taxonomy" id="357466"/>
    <lineage>
        <taxon>Eukaryota</taxon>
        <taxon>Viridiplantae</taxon>
        <taxon>Streptophyta</taxon>
        <taxon>Embryophyta</taxon>
        <taxon>Tracheophyta</taxon>
        <taxon>Spermatophyta</taxon>
        <taxon>Magnoliopsida</taxon>
        <taxon>Ranunculales</taxon>
        <taxon>Papaveraceae</taxon>
        <taxon>Papaveroideae</taxon>
        <taxon>Papaver</taxon>
    </lineage>
</organism>
<evidence type="ECO:0000313" key="1">
    <source>
        <dbReference type="EMBL" id="KAI3959335.1"/>
    </source>
</evidence>
<accession>A0AAD4TGG0</accession>
<comment type="caution">
    <text evidence="1">The sequence shown here is derived from an EMBL/GenBank/DDBJ whole genome shotgun (WGS) entry which is preliminary data.</text>
</comment>
<dbReference type="EMBL" id="JAJJMB010001069">
    <property type="protein sequence ID" value="KAI3959335.1"/>
    <property type="molecule type" value="Genomic_DNA"/>
</dbReference>
<name>A0AAD4TGG0_9MAGN</name>
<dbReference type="Proteomes" id="UP001202328">
    <property type="component" value="Unassembled WGS sequence"/>
</dbReference>
<evidence type="ECO:0000313" key="2">
    <source>
        <dbReference type="Proteomes" id="UP001202328"/>
    </source>
</evidence>
<keyword evidence="2" id="KW-1185">Reference proteome</keyword>
<sequence>MKGRDDSEVSALEVCHLHGAIDVTYTHNIRSSGSAISRYVYNLTGDDMLEARVCIIFKEVFSDVIGAAYQLPYKHTVLGW</sequence>
<proteinExistence type="predicted"/>
<dbReference type="AlphaFoldDB" id="A0AAD4TGG0"/>